<keyword evidence="2" id="KW-1185">Reference proteome</keyword>
<dbReference type="EMBL" id="JANBPG010002626">
    <property type="protein sequence ID" value="KAJ1885129.1"/>
    <property type="molecule type" value="Genomic_DNA"/>
</dbReference>
<organism evidence="1 2">
    <name type="scientific">Kickxella alabastrina</name>
    <dbReference type="NCBI Taxonomy" id="61397"/>
    <lineage>
        <taxon>Eukaryota</taxon>
        <taxon>Fungi</taxon>
        <taxon>Fungi incertae sedis</taxon>
        <taxon>Zoopagomycota</taxon>
        <taxon>Kickxellomycotina</taxon>
        <taxon>Kickxellomycetes</taxon>
        <taxon>Kickxellales</taxon>
        <taxon>Kickxellaceae</taxon>
        <taxon>Kickxella</taxon>
    </lineage>
</organism>
<reference evidence="1" key="1">
    <citation type="submission" date="2022-07" db="EMBL/GenBank/DDBJ databases">
        <title>Phylogenomic reconstructions and comparative analyses of Kickxellomycotina fungi.</title>
        <authorList>
            <person name="Reynolds N.K."/>
            <person name="Stajich J.E."/>
            <person name="Barry K."/>
            <person name="Grigoriev I.V."/>
            <person name="Crous P."/>
            <person name="Smith M.E."/>
        </authorList>
    </citation>
    <scope>NUCLEOTIDE SEQUENCE</scope>
    <source>
        <strain evidence="1">Benny 63K</strain>
    </source>
</reference>
<evidence type="ECO:0000313" key="2">
    <source>
        <dbReference type="Proteomes" id="UP001150581"/>
    </source>
</evidence>
<comment type="caution">
    <text evidence="1">The sequence shown here is derived from an EMBL/GenBank/DDBJ whole genome shotgun (WGS) entry which is preliminary data.</text>
</comment>
<accession>A0ACC1I159</accession>
<evidence type="ECO:0000313" key="1">
    <source>
        <dbReference type="EMBL" id="KAJ1885129.1"/>
    </source>
</evidence>
<protein>
    <submittedName>
        <fullName evidence="1">Uncharacterized protein</fullName>
    </submittedName>
</protein>
<gene>
    <name evidence="1" type="ORF">LPJ66_010276</name>
</gene>
<sequence length="250" mass="26193">AYARLKAAGHARLFWPSFMYTQASGWTDAPLYGAGAGAGGLGAAAVRESWDFLAARLHGDASTDALVSRLAPDANTVGIMSKLAAAAGDRALGQRIWDDVFRAPPAAAAAAAPVPRPPLLQGVRIYKHYLCHLSGSPGGGAHARHAFGDSALALMFATMGRNSVQPTPGLLCQALRVALELGQLDVAAALEQWQLHRERVGKAPAGFLQGFFAARELPELPARATSVLAMVRGPATGCPLLSQYIARQIH</sequence>
<feature type="non-terminal residue" evidence="1">
    <location>
        <position position="1"/>
    </location>
</feature>
<proteinExistence type="predicted"/>
<dbReference type="Proteomes" id="UP001150581">
    <property type="component" value="Unassembled WGS sequence"/>
</dbReference>
<name>A0ACC1I159_9FUNG</name>